<protein>
    <submittedName>
        <fullName evidence="2">Uncharacterized protein</fullName>
    </submittedName>
</protein>
<sequence length="123" mass="14204">MLCDEYVIRHELMKDGYTSGCFADDMLKLAKRMSLAETQRYKKEGLYEKLVELLTHCESYHMEGLQKVHAVFEGGEADVGEEKDEDEGVSEDDDDENEDENEDIDYDDDNDFYRASRTRGGRG</sequence>
<gene>
    <name evidence="2" type="ORF">PAC_05994</name>
</gene>
<organism evidence="2 3">
    <name type="scientific">Phialocephala subalpina</name>
    <dbReference type="NCBI Taxonomy" id="576137"/>
    <lineage>
        <taxon>Eukaryota</taxon>
        <taxon>Fungi</taxon>
        <taxon>Dikarya</taxon>
        <taxon>Ascomycota</taxon>
        <taxon>Pezizomycotina</taxon>
        <taxon>Leotiomycetes</taxon>
        <taxon>Helotiales</taxon>
        <taxon>Mollisiaceae</taxon>
        <taxon>Phialocephala</taxon>
        <taxon>Phialocephala fortinii species complex</taxon>
    </lineage>
</organism>
<dbReference type="OrthoDB" id="4364733at2759"/>
<feature type="region of interest" description="Disordered" evidence="1">
    <location>
        <begin position="72"/>
        <end position="123"/>
    </location>
</feature>
<keyword evidence="3" id="KW-1185">Reference proteome</keyword>
<evidence type="ECO:0000313" key="3">
    <source>
        <dbReference type="Proteomes" id="UP000184330"/>
    </source>
</evidence>
<name>A0A1L7WTM3_9HELO</name>
<feature type="compositionally biased region" description="Acidic residues" evidence="1">
    <location>
        <begin position="75"/>
        <end position="110"/>
    </location>
</feature>
<evidence type="ECO:0000313" key="2">
    <source>
        <dbReference type="EMBL" id="CZR56106.1"/>
    </source>
</evidence>
<dbReference type="EMBL" id="FJOG01000007">
    <property type="protein sequence ID" value="CZR56106.1"/>
    <property type="molecule type" value="Genomic_DNA"/>
</dbReference>
<proteinExistence type="predicted"/>
<reference evidence="2 3" key="1">
    <citation type="submission" date="2016-03" db="EMBL/GenBank/DDBJ databases">
        <authorList>
            <person name="Ploux O."/>
        </authorList>
    </citation>
    <scope>NUCLEOTIDE SEQUENCE [LARGE SCALE GENOMIC DNA]</scope>
    <source>
        <strain evidence="2 3">UAMH 11012</strain>
    </source>
</reference>
<accession>A0A1L7WTM3</accession>
<dbReference type="AlphaFoldDB" id="A0A1L7WTM3"/>
<evidence type="ECO:0000256" key="1">
    <source>
        <dbReference type="SAM" id="MobiDB-lite"/>
    </source>
</evidence>
<dbReference type="Proteomes" id="UP000184330">
    <property type="component" value="Unassembled WGS sequence"/>
</dbReference>